<proteinExistence type="inferred from homology"/>
<reference evidence="3" key="1">
    <citation type="journal article" date="2023" name="G3 (Bethesda)">
        <title>A reference genome for the long-term kleptoplast-retaining sea slug Elysia crispata morphotype clarki.</title>
        <authorList>
            <person name="Eastman K.E."/>
            <person name="Pendleton A.L."/>
            <person name="Shaikh M.A."/>
            <person name="Suttiyut T."/>
            <person name="Ogas R."/>
            <person name="Tomko P."/>
            <person name="Gavelis G."/>
            <person name="Widhalm J.R."/>
            <person name="Wisecaver J.H."/>
        </authorList>
    </citation>
    <scope>NUCLEOTIDE SEQUENCE</scope>
    <source>
        <strain evidence="3">ECLA1</strain>
    </source>
</reference>
<sequence length="122" mass="14202">MLHFATTYVLLKEFVTYVKQNATNSVGEIVADSCGIKQSYHAYRKLVAELGEEEKMLPGFGFSPDQLLFVSYAQLRRTPTQPRMVYTTENPKFQDFVQHLETIRKTRTLKPKMELVRWNPIT</sequence>
<dbReference type="InterPro" id="IPR018497">
    <property type="entry name" value="Peptidase_M13_C"/>
</dbReference>
<dbReference type="AlphaFoldDB" id="A0AAE1D1S3"/>
<dbReference type="GO" id="GO:0005886">
    <property type="term" value="C:plasma membrane"/>
    <property type="evidence" value="ECO:0007669"/>
    <property type="project" value="TreeGrafter"/>
</dbReference>
<accession>A0AAE1D1S3</accession>
<dbReference type="InterPro" id="IPR024079">
    <property type="entry name" value="MetalloPept_cat_dom_sf"/>
</dbReference>
<dbReference type="PANTHER" id="PTHR11733">
    <property type="entry name" value="ZINC METALLOPROTEASE FAMILY M13 NEPRILYSIN-RELATED"/>
    <property type="match status" value="1"/>
</dbReference>
<dbReference type="SUPFAM" id="SSF55486">
    <property type="entry name" value="Metalloproteases ('zincins'), catalytic domain"/>
    <property type="match status" value="1"/>
</dbReference>
<dbReference type="PANTHER" id="PTHR11733:SF167">
    <property type="entry name" value="FI17812P1-RELATED"/>
    <property type="match status" value="1"/>
</dbReference>
<evidence type="ECO:0000313" key="4">
    <source>
        <dbReference type="Proteomes" id="UP001283361"/>
    </source>
</evidence>
<keyword evidence="4" id="KW-1185">Reference proteome</keyword>
<comment type="similarity">
    <text evidence="1">Belongs to the peptidase M13 family.</text>
</comment>
<protein>
    <recommendedName>
        <fullName evidence="2">Peptidase M13 C-terminal domain-containing protein</fullName>
    </recommendedName>
</protein>
<evidence type="ECO:0000256" key="1">
    <source>
        <dbReference type="ARBA" id="ARBA00007357"/>
    </source>
</evidence>
<dbReference type="EMBL" id="JAWDGP010005837">
    <property type="protein sequence ID" value="KAK3751133.1"/>
    <property type="molecule type" value="Genomic_DNA"/>
</dbReference>
<evidence type="ECO:0000259" key="2">
    <source>
        <dbReference type="Pfam" id="PF01431"/>
    </source>
</evidence>
<feature type="domain" description="Peptidase M13 C-terminal" evidence="2">
    <location>
        <begin position="19"/>
        <end position="85"/>
    </location>
</feature>
<dbReference type="PROSITE" id="PS51885">
    <property type="entry name" value="NEPRILYSIN"/>
    <property type="match status" value="1"/>
</dbReference>
<dbReference type="GO" id="GO:0016485">
    <property type="term" value="P:protein processing"/>
    <property type="evidence" value="ECO:0007669"/>
    <property type="project" value="TreeGrafter"/>
</dbReference>
<dbReference type="Pfam" id="PF01431">
    <property type="entry name" value="Peptidase_M13"/>
    <property type="match status" value="1"/>
</dbReference>
<evidence type="ECO:0000313" key="3">
    <source>
        <dbReference type="EMBL" id="KAK3751133.1"/>
    </source>
</evidence>
<dbReference type="Gene3D" id="3.40.390.10">
    <property type="entry name" value="Collagenase (Catalytic Domain)"/>
    <property type="match status" value="1"/>
</dbReference>
<organism evidence="3 4">
    <name type="scientific">Elysia crispata</name>
    <name type="common">lettuce slug</name>
    <dbReference type="NCBI Taxonomy" id="231223"/>
    <lineage>
        <taxon>Eukaryota</taxon>
        <taxon>Metazoa</taxon>
        <taxon>Spiralia</taxon>
        <taxon>Lophotrochozoa</taxon>
        <taxon>Mollusca</taxon>
        <taxon>Gastropoda</taxon>
        <taxon>Heterobranchia</taxon>
        <taxon>Euthyneura</taxon>
        <taxon>Panpulmonata</taxon>
        <taxon>Sacoglossa</taxon>
        <taxon>Placobranchoidea</taxon>
        <taxon>Plakobranchidae</taxon>
        <taxon>Elysia</taxon>
    </lineage>
</organism>
<dbReference type="Proteomes" id="UP001283361">
    <property type="component" value="Unassembled WGS sequence"/>
</dbReference>
<dbReference type="InterPro" id="IPR000718">
    <property type="entry name" value="Peptidase_M13"/>
</dbReference>
<gene>
    <name evidence="3" type="ORF">RRG08_039138</name>
</gene>
<dbReference type="GO" id="GO:0004222">
    <property type="term" value="F:metalloendopeptidase activity"/>
    <property type="evidence" value="ECO:0007669"/>
    <property type="project" value="InterPro"/>
</dbReference>
<comment type="caution">
    <text evidence="3">The sequence shown here is derived from an EMBL/GenBank/DDBJ whole genome shotgun (WGS) entry which is preliminary data.</text>
</comment>
<name>A0AAE1D1S3_9GAST</name>